<name>B3DM20_XENTR</name>
<dbReference type="AGR" id="Xenbase:XB-GENE-22041728"/>
<reference evidence="3" key="1">
    <citation type="journal article" date="2002" name="Dev. Dyn.">
        <title>Genetic and genomic tools for Xenopus research: The NIH Xenopus initiative.</title>
        <authorList>
            <person name="Klein S.L."/>
            <person name="Strausberg R.L."/>
            <person name="Wagner L."/>
            <person name="Pontius J."/>
            <person name="Clifton S.W."/>
            <person name="Richardson P."/>
        </authorList>
    </citation>
    <scope>NUCLEOTIDE SEQUENCE</scope>
</reference>
<reference evidence="1" key="2">
    <citation type="submission" date="2008-06" db="EMBL/GenBank/DDBJ databases">
        <authorList>
            <consortium name="NIH - Xenopus Gene Collection (XGC) project"/>
        </authorList>
    </citation>
    <scope>NUCLEOTIDE SEQUENCE [LARGE SCALE MRNA]</scope>
    <source>
        <tissue evidence="1">Whole embryo</tissue>
    </source>
</reference>
<sequence length="508" mass="55242">MGPVPPAFPCNGSERLWLCRWLEANAASLRELHVQRQEAEERVVRALSGTGEDNGLQWARSKTRGSIHNQTVWAGPVGAKSELGPVGAKSELGPVGAKSELQGDPGLVGDEQGHIQRDIEHNLTRLGALQLGQNHEDRDRFVLRGAFKDAEFPDDGTGQAQETHLIRTSKAEPCVTQGCVRRGATEPGQGQTGVEVSGRNQDWIWDKENLISAVPPDTSGLHRIGSGSWVPRLRLGSSGVTSDIIFLRRLSGNSLSTPSSGFCEASDIDSISSSCSSLCSEASYPTPLSMMSPRRNSSLRPRSTDCIGECRKDIQYVRGGAQRPMSAGALESSYFTSLSLNHSCFDITQRENVIPPPITTISPTLCVVQQRRRAERYIYKLALKYRCRPGAAPLPPDLGPTVHRGLASLSLISVCPPSTPPSPQCNTLSCSVGDVRKTPKNHGSWGKFLSRVMLRRDPRAASEMNLELCGRGNGTPLVENHLQRAKSVRDLFSVSSFKKSQKGLNKLH</sequence>
<gene>
    <name evidence="4" type="primary">dact4</name>
    <name evidence="1 3" type="synonym">LOC100170590</name>
    <name evidence="4" type="synonym">XB22041727</name>
</gene>
<dbReference type="KEGG" id="xtr:100170590"/>
<evidence type="ECO:0000313" key="4">
    <source>
        <dbReference type="Xenbase" id="XB-GENE-22041728"/>
    </source>
</evidence>
<dbReference type="EMBL" id="BC167669">
    <property type="protein sequence ID" value="AAI67669.1"/>
    <property type="molecule type" value="mRNA"/>
</dbReference>
<keyword evidence="2" id="KW-1185">Reference proteome</keyword>
<dbReference type="RefSeq" id="NP_001123834.1">
    <property type="nucleotide sequence ID" value="NM_001130362.1"/>
</dbReference>
<proteinExistence type="evidence at transcript level"/>
<dbReference type="AlphaFoldDB" id="B3DM20"/>
<dbReference type="OrthoDB" id="9904573at2759"/>
<evidence type="ECO:0000313" key="2">
    <source>
        <dbReference type="Proteomes" id="UP000008143"/>
    </source>
</evidence>
<accession>B3DM20</accession>
<protein>
    <submittedName>
        <fullName evidence="1">LOC100170590 protein</fullName>
    </submittedName>
    <submittedName>
        <fullName evidence="3">Uncharacterized protein LOC100170590</fullName>
    </submittedName>
</protein>
<dbReference type="CTD" id="100170590"/>
<dbReference type="Xenbase" id="XB-GENE-22041728">
    <property type="gene designation" value="dact4"/>
</dbReference>
<reference evidence="3" key="3">
    <citation type="submission" date="2025-04" db="UniProtKB">
        <authorList>
            <consortium name="RefSeq"/>
        </authorList>
    </citation>
    <scope>IDENTIFICATION</scope>
</reference>
<evidence type="ECO:0000313" key="1">
    <source>
        <dbReference type="EMBL" id="AAI67669.1"/>
    </source>
</evidence>
<evidence type="ECO:0000313" key="3">
    <source>
        <dbReference type="RefSeq" id="NP_001123834.1"/>
    </source>
</evidence>
<dbReference type="GeneID" id="100170590"/>
<organism evidence="1">
    <name type="scientific">Xenopus tropicalis</name>
    <name type="common">Western clawed frog</name>
    <name type="synonym">Silurana tropicalis</name>
    <dbReference type="NCBI Taxonomy" id="8364"/>
    <lineage>
        <taxon>Eukaryota</taxon>
        <taxon>Metazoa</taxon>
        <taxon>Chordata</taxon>
        <taxon>Craniata</taxon>
        <taxon>Vertebrata</taxon>
        <taxon>Euteleostomi</taxon>
        <taxon>Amphibia</taxon>
        <taxon>Batrachia</taxon>
        <taxon>Anura</taxon>
        <taxon>Pipoidea</taxon>
        <taxon>Pipidae</taxon>
        <taxon>Xenopodinae</taxon>
        <taxon>Xenopus</taxon>
        <taxon>Silurana</taxon>
    </lineage>
</organism>
<dbReference type="Proteomes" id="UP000008143">
    <property type="component" value="Chromosome 4"/>
</dbReference>